<sequence>MLPLRSSCQGVITNIFMVGSLKLHPFDLIQYMSGYALLQMGLVLAANGTLSNVYIHLRDNAPPSTYAAMIVNGSTAFFLNIVSFLANKKTSPLAMNIGGITKQVLAIILGIVIFATPMTVYTSAGVGITIVGIVWYTSANFREKQAQRAKQQVADDMDKHTAAQQQQQQLPLYHKPDATATNHTKQHASQN</sequence>
<evidence type="ECO:0000256" key="3">
    <source>
        <dbReference type="ARBA" id="ARBA00022989"/>
    </source>
</evidence>
<feature type="domain" description="Sugar phosphate transporter" evidence="7">
    <location>
        <begin position="7"/>
        <end position="136"/>
    </location>
</feature>
<evidence type="ECO:0000256" key="2">
    <source>
        <dbReference type="ARBA" id="ARBA00022692"/>
    </source>
</evidence>
<reference evidence="8" key="1">
    <citation type="submission" date="2009-08" db="EMBL/GenBank/DDBJ databases">
        <title>Annotation of Salpingoeca rosetta.</title>
        <authorList>
            <consortium name="The Broad Institute Genome Sequencing Platform"/>
            <person name="Russ C."/>
            <person name="Cuomo C."/>
            <person name="Burger G."/>
            <person name="Gray M.W."/>
            <person name="Holland P.W.H."/>
            <person name="King N."/>
            <person name="Lang F.B.F."/>
            <person name="Roger A.J."/>
            <person name="Ruiz-Trillo I."/>
            <person name="Young S.K."/>
            <person name="Zeng Q."/>
            <person name="Gargeya S."/>
            <person name="Alvarado L."/>
            <person name="Berlin A."/>
            <person name="Chapman S.B."/>
            <person name="Chen Z."/>
            <person name="Freedman E."/>
            <person name="Gellesch M."/>
            <person name="Goldberg J."/>
            <person name="Griggs A."/>
            <person name="Gujja S."/>
            <person name="Heilman E."/>
            <person name="Heiman D."/>
            <person name="Howarth C."/>
            <person name="Mehta T."/>
            <person name="Neiman D."/>
            <person name="Pearson M."/>
            <person name="Roberts A."/>
            <person name="Saif S."/>
            <person name="Shea T."/>
            <person name="Shenoy N."/>
            <person name="Sisk P."/>
            <person name="Stolte C."/>
            <person name="Sykes S."/>
            <person name="White J."/>
            <person name="Yandava C."/>
            <person name="Haas B."/>
            <person name="Nusbaum C."/>
            <person name="Birren B."/>
        </authorList>
    </citation>
    <scope>NUCLEOTIDE SEQUENCE [LARGE SCALE GENOMIC DNA]</scope>
    <source>
        <strain evidence="8">ATCC 50818</strain>
    </source>
</reference>
<dbReference type="InterPro" id="IPR004853">
    <property type="entry name" value="Sugar_P_trans_dom"/>
</dbReference>
<evidence type="ECO:0000256" key="5">
    <source>
        <dbReference type="SAM" id="MobiDB-lite"/>
    </source>
</evidence>
<dbReference type="AlphaFoldDB" id="F2UIH5"/>
<feature type="transmembrane region" description="Helical" evidence="6">
    <location>
        <begin position="66"/>
        <end position="86"/>
    </location>
</feature>
<name>F2UIH5_SALR5</name>
<evidence type="ECO:0000256" key="1">
    <source>
        <dbReference type="ARBA" id="ARBA00004141"/>
    </source>
</evidence>
<evidence type="ECO:0000313" key="9">
    <source>
        <dbReference type="Proteomes" id="UP000007799"/>
    </source>
</evidence>
<evidence type="ECO:0000313" key="8">
    <source>
        <dbReference type="EMBL" id="EGD76924.1"/>
    </source>
</evidence>
<keyword evidence="2 6" id="KW-0812">Transmembrane</keyword>
<comment type="subcellular location">
    <subcellularLocation>
        <location evidence="1">Membrane</location>
        <topology evidence="1">Multi-pass membrane protein</topology>
    </subcellularLocation>
</comment>
<dbReference type="EMBL" id="GL832975">
    <property type="protein sequence ID" value="EGD76924.1"/>
    <property type="molecule type" value="Genomic_DNA"/>
</dbReference>
<feature type="transmembrane region" description="Helical" evidence="6">
    <location>
        <begin position="93"/>
        <end position="114"/>
    </location>
</feature>
<proteinExistence type="predicted"/>
<feature type="region of interest" description="Disordered" evidence="5">
    <location>
        <begin position="152"/>
        <end position="191"/>
    </location>
</feature>
<dbReference type="KEGG" id="sre:PTSG_08269"/>
<dbReference type="InParanoid" id="F2UIH5"/>
<dbReference type="RefSeq" id="XP_004991295.1">
    <property type="nucleotide sequence ID" value="XM_004991238.1"/>
</dbReference>
<dbReference type="GeneID" id="16071856"/>
<evidence type="ECO:0000256" key="4">
    <source>
        <dbReference type="ARBA" id="ARBA00023136"/>
    </source>
</evidence>
<dbReference type="InterPro" id="IPR050186">
    <property type="entry name" value="TPT_transporter"/>
</dbReference>
<feature type="transmembrane region" description="Helical" evidence="6">
    <location>
        <begin position="120"/>
        <end position="138"/>
    </location>
</feature>
<keyword evidence="4 6" id="KW-0472">Membrane</keyword>
<dbReference type="Pfam" id="PF03151">
    <property type="entry name" value="TPT"/>
    <property type="match status" value="1"/>
</dbReference>
<feature type="transmembrane region" description="Helical" evidence="6">
    <location>
        <begin position="28"/>
        <end position="46"/>
    </location>
</feature>
<dbReference type="OrthoDB" id="10261634at2759"/>
<dbReference type="PANTHER" id="PTHR11132">
    <property type="entry name" value="SOLUTE CARRIER FAMILY 35"/>
    <property type="match status" value="1"/>
</dbReference>
<accession>F2UIH5</accession>
<dbReference type="GO" id="GO:0016020">
    <property type="term" value="C:membrane"/>
    <property type="evidence" value="ECO:0007669"/>
    <property type="project" value="UniProtKB-SubCell"/>
</dbReference>
<evidence type="ECO:0000256" key="6">
    <source>
        <dbReference type="SAM" id="Phobius"/>
    </source>
</evidence>
<evidence type="ECO:0000259" key="7">
    <source>
        <dbReference type="Pfam" id="PF03151"/>
    </source>
</evidence>
<organism evidence="9">
    <name type="scientific">Salpingoeca rosetta (strain ATCC 50818 / BSB-021)</name>
    <dbReference type="NCBI Taxonomy" id="946362"/>
    <lineage>
        <taxon>Eukaryota</taxon>
        <taxon>Choanoflagellata</taxon>
        <taxon>Craspedida</taxon>
        <taxon>Salpingoecidae</taxon>
        <taxon>Salpingoeca</taxon>
    </lineage>
</organism>
<gene>
    <name evidence="8" type="ORF">PTSG_08269</name>
</gene>
<keyword evidence="3 6" id="KW-1133">Transmembrane helix</keyword>
<keyword evidence="9" id="KW-1185">Reference proteome</keyword>
<dbReference type="Proteomes" id="UP000007799">
    <property type="component" value="Unassembled WGS sequence"/>
</dbReference>
<feature type="compositionally biased region" description="Polar residues" evidence="5">
    <location>
        <begin position="179"/>
        <end position="191"/>
    </location>
</feature>
<dbReference type="eggNOG" id="KOG1441">
    <property type="taxonomic scope" value="Eukaryota"/>
</dbReference>
<protein>
    <recommendedName>
        <fullName evidence="7">Sugar phosphate transporter domain-containing protein</fullName>
    </recommendedName>
</protein>